<accession>A0A947GHV0</accession>
<comment type="caution">
    <text evidence="1">The sequence shown here is derived from an EMBL/GenBank/DDBJ whole genome shotgun (WGS) entry which is preliminary data.</text>
</comment>
<reference evidence="1" key="2">
    <citation type="journal article" date="2021" name="Mar. Drugs">
        <title>Genome Reduction and Secondary Metabolism of the Marine Sponge-Associated Cyanobacterium Leptothoe.</title>
        <authorList>
            <person name="Konstantinou D."/>
            <person name="Popin R.V."/>
            <person name="Fewer D.P."/>
            <person name="Sivonen K."/>
            <person name="Gkelis S."/>
        </authorList>
    </citation>
    <scope>NUCLEOTIDE SEQUENCE</scope>
    <source>
        <strain evidence="1">TAU-MAC 1115</strain>
    </source>
</reference>
<dbReference type="EMBL" id="JADOES010000004">
    <property type="protein sequence ID" value="MBT9314382.1"/>
    <property type="molecule type" value="Genomic_DNA"/>
</dbReference>
<evidence type="ECO:0000313" key="2">
    <source>
        <dbReference type="Proteomes" id="UP000717364"/>
    </source>
</evidence>
<name>A0A947GHV0_9CYAN</name>
<proteinExistence type="predicted"/>
<gene>
    <name evidence="1" type="ORF">IXB50_02985</name>
</gene>
<sequence length="131" mass="13981">MIGPERIVRSVSMASNSRKKEDFFFNTTGKNYAKLNLVKASFSGALLTAMGAVAELPADGTIIATGKEAALGVGISYLNIYYPGPTGKLQSAKVPIAPSKADTAIADLPGKTYRGKKIELARVPRRRCYTV</sequence>
<organism evidence="1 2">
    <name type="scientific">Leptothoe spongobia TAU-MAC 1115</name>
    <dbReference type="NCBI Taxonomy" id="1967444"/>
    <lineage>
        <taxon>Bacteria</taxon>
        <taxon>Bacillati</taxon>
        <taxon>Cyanobacteriota</taxon>
        <taxon>Cyanophyceae</taxon>
        <taxon>Nodosilineales</taxon>
        <taxon>Cymatolegaceae</taxon>
        <taxon>Leptothoe</taxon>
        <taxon>Leptothoe spongobia</taxon>
    </lineage>
</organism>
<dbReference type="Proteomes" id="UP000717364">
    <property type="component" value="Unassembled WGS sequence"/>
</dbReference>
<reference evidence="1" key="1">
    <citation type="submission" date="2020-11" db="EMBL/GenBank/DDBJ databases">
        <authorList>
            <person name="Konstantinou D."/>
            <person name="Gkelis S."/>
            <person name="Popin R."/>
            <person name="Fewer D."/>
            <person name="Sivonen K."/>
        </authorList>
    </citation>
    <scope>NUCLEOTIDE SEQUENCE</scope>
    <source>
        <strain evidence="1">TAU-MAC 1115</strain>
    </source>
</reference>
<protein>
    <submittedName>
        <fullName evidence="1">Uncharacterized protein</fullName>
    </submittedName>
</protein>
<evidence type="ECO:0000313" key="1">
    <source>
        <dbReference type="EMBL" id="MBT9314382.1"/>
    </source>
</evidence>
<dbReference type="AlphaFoldDB" id="A0A947GHV0"/>
<keyword evidence="2" id="KW-1185">Reference proteome</keyword>